<organism evidence="3 4">
    <name type="scientific">Flavobacterium urumqiense</name>
    <dbReference type="NCBI Taxonomy" id="935224"/>
    <lineage>
        <taxon>Bacteria</taxon>
        <taxon>Pseudomonadati</taxon>
        <taxon>Bacteroidota</taxon>
        <taxon>Flavobacteriia</taxon>
        <taxon>Flavobacteriales</taxon>
        <taxon>Flavobacteriaceae</taxon>
        <taxon>Flavobacterium</taxon>
    </lineage>
</organism>
<evidence type="ECO:0000256" key="1">
    <source>
        <dbReference type="SAM" id="MobiDB-lite"/>
    </source>
</evidence>
<dbReference type="AlphaFoldDB" id="A0A1H5Z6X5"/>
<dbReference type="OrthoDB" id="799522at2"/>
<keyword evidence="4" id="KW-1185">Reference proteome</keyword>
<keyword evidence="2" id="KW-0732">Signal</keyword>
<feature type="compositionally biased region" description="Basic and acidic residues" evidence="1">
    <location>
        <begin position="137"/>
        <end position="162"/>
    </location>
</feature>
<dbReference type="EMBL" id="FNVP01000009">
    <property type="protein sequence ID" value="SEG32309.1"/>
    <property type="molecule type" value="Genomic_DNA"/>
</dbReference>
<dbReference type="RefSeq" id="WP_104000368.1">
    <property type="nucleotide sequence ID" value="NZ_FNVP01000009.1"/>
</dbReference>
<feature type="chain" id="PRO_5009291310" description="YXWGXW repeat-containing protein" evidence="2">
    <location>
        <begin position="22"/>
        <end position="176"/>
    </location>
</feature>
<sequence length="176" mass="20233">MKTLKLLALGIILFASSAIHAQVSVSVNIGTAPSWGPVGYSDVDYYYLPDVEAYYDIRATQFIYFNGGRWTRSRYLPGQYRNYDLYNGYKVVLNDYHGSRPYMNYRNDRVKYYRGYQGKPQRNIGNNDRREYENRGRYVNQERDNHGNEGRGNEGRGNEGRGNKHGNGHGGGHGKD</sequence>
<dbReference type="Proteomes" id="UP000236737">
    <property type="component" value="Unassembled WGS sequence"/>
</dbReference>
<feature type="region of interest" description="Disordered" evidence="1">
    <location>
        <begin position="137"/>
        <end position="176"/>
    </location>
</feature>
<feature type="signal peptide" evidence="2">
    <location>
        <begin position="1"/>
        <end position="21"/>
    </location>
</feature>
<reference evidence="4" key="1">
    <citation type="submission" date="2016-10" db="EMBL/GenBank/DDBJ databases">
        <authorList>
            <person name="Varghese N."/>
            <person name="Submissions S."/>
        </authorList>
    </citation>
    <scope>NUCLEOTIDE SEQUENCE [LARGE SCALE GENOMIC DNA]</scope>
    <source>
        <strain evidence="4">CGMCC 1.9230</strain>
    </source>
</reference>
<name>A0A1H5Z6X5_9FLAO</name>
<protein>
    <recommendedName>
        <fullName evidence="5">YXWGXW repeat-containing protein</fullName>
    </recommendedName>
</protein>
<accession>A0A1H5Z6X5</accession>
<evidence type="ECO:0000256" key="2">
    <source>
        <dbReference type="SAM" id="SignalP"/>
    </source>
</evidence>
<gene>
    <name evidence="3" type="ORF">SAMN04488130_109151</name>
</gene>
<evidence type="ECO:0000313" key="4">
    <source>
        <dbReference type="Proteomes" id="UP000236737"/>
    </source>
</evidence>
<evidence type="ECO:0000313" key="3">
    <source>
        <dbReference type="EMBL" id="SEG32309.1"/>
    </source>
</evidence>
<proteinExistence type="predicted"/>
<evidence type="ECO:0008006" key="5">
    <source>
        <dbReference type="Google" id="ProtNLM"/>
    </source>
</evidence>